<protein>
    <submittedName>
        <fullName evidence="1">Protein of uncharacterized function, DUF393</fullName>
    </submittedName>
</protein>
<keyword evidence="2" id="KW-1185">Reference proteome</keyword>
<dbReference type="InterPro" id="IPR007263">
    <property type="entry name" value="DCC1-like"/>
</dbReference>
<dbReference type="PANTHER" id="PTHR33639">
    <property type="entry name" value="THIOL-DISULFIDE OXIDOREDUCTASE DCC"/>
    <property type="match status" value="1"/>
</dbReference>
<organism evidence="1 2">
    <name type="scientific">Chryseobacterium taklimakanense</name>
    <dbReference type="NCBI Taxonomy" id="536441"/>
    <lineage>
        <taxon>Bacteria</taxon>
        <taxon>Pseudomonadati</taxon>
        <taxon>Bacteroidota</taxon>
        <taxon>Flavobacteriia</taxon>
        <taxon>Flavobacteriales</taxon>
        <taxon>Weeksellaceae</taxon>
        <taxon>Chryseobacterium group</taxon>
        <taxon>Chryseobacterium</taxon>
    </lineage>
</organism>
<evidence type="ECO:0000313" key="2">
    <source>
        <dbReference type="Proteomes" id="UP000215196"/>
    </source>
</evidence>
<dbReference type="AlphaFoldDB" id="A0A239XSP8"/>
<dbReference type="PANTHER" id="PTHR33639:SF2">
    <property type="entry name" value="DUF393 DOMAIN-CONTAINING PROTEIN"/>
    <property type="match status" value="1"/>
</dbReference>
<sequence length="136" mass="16308">MTETDDCKYYVLYDGDCGFCNYWVQWILKHDYKDKFLFAPLQGNFGQKFLWERELRRDEFNTIYLWKPGSFYLTKSEAIAQIAKIIGGQYALMAHLNIFPRFLSDKIYDKISENRTKLAPKKCFVPTEEERKKFLD</sequence>
<evidence type="ECO:0000313" key="1">
    <source>
        <dbReference type="EMBL" id="SNV48918.1"/>
    </source>
</evidence>
<name>A0A239XSP8_9FLAO</name>
<dbReference type="EMBL" id="LT906465">
    <property type="protein sequence ID" value="SNV48918.1"/>
    <property type="molecule type" value="Genomic_DNA"/>
</dbReference>
<dbReference type="RefSeq" id="WP_095072907.1">
    <property type="nucleotide sequence ID" value="NZ_LT906465.1"/>
</dbReference>
<proteinExistence type="predicted"/>
<dbReference type="Pfam" id="PF04134">
    <property type="entry name" value="DCC1-like"/>
    <property type="match status" value="1"/>
</dbReference>
<reference evidence="1 2" key="1">
    <citation type="submission" date="2017-06" db="EMBL/GenBank/DDBJ databases">
        <authorList>
            <consortium name="Pathogen Informatics"/>
        </authorList>
    </citation>
    <scope>NUCLEOTIDE SEQUENCE [LARGE SCALE GENOMIC DNA]</scope>
    <source>
        <strain evidence="1 2">NCTC13490</strain>
    </source>
</reference>
<dbReference type="KEGG" id="ctak:4412677_02008"/>
<gene>
    <name evidence="1" type="ORF">SAMEA4412677_02008</name>
</gene>
<accession>A0A239XSP8</accession>
<dbReference type="GO" id="GO:0015035">
    <property type="term" value="F:protein-disulfide reductase activity"/>
    <property type="evidence" value="ECO:0007669"/>
    <property type="project" value="InterPro"/>
</dbReference>
<dbReference type="Proteomes" id="UP000215196">
    <property type="component" value="Chromosome 1"/>
</dbReference>
<dbReference type="InterPro" id="IPR052927">
    <property type="entry name" value="DCC_oxidoreductase"/>
</dbReference>